<feature type="transmembrane region" description="Helical" evidence="1">
    <location>
        <begin position="263"/>
        <end position="283"/>
    </location>
</feature>
<dbReference type="VEuPathDB" id="TriTrypDB:TcIL3000_3_1040"/>
<evidence type="ECO:0000313" key="3">
    <source>
        <dbReference type="EMBL" id="CCC89679.1"/>
    </source>
</evidence>
<gene>
    <name evidence="3" type="ORF">TCIL3000_3_1040</name>
</gene>
<keyword evidence="1" id="KW-1133">Transmembrane helix</keyword>
<evidence type="ECO:0000259" key="2">
    <source>
        <dbReference type="Pfam" id="PF04536"/>
    </source>
</evidence>
<evidence type="ECO:0000256" key="1">
    <source>
        <dbReference type="SAM" id="Phobius"/>
    </source>
</evidence>
<protein>
    <recommendedName>
        <fullName evidence="2">TPM domain-containing protein</fullName>
    </recommendedName>
</protein>
<feature type="domain" description="TPM" evidence="2">
    <location>
        <begin position="113"/>
        <end position="235"/>
    </location>
</feature>
<keyword evidence="1" id="KW-0472">Membrane</keyword>
<dbReference type="EMBL" id="HE575316">
    <property type="protein sequence ID" value="CCC89679.1"/>
    <property type="molecule type" value="Genomic_DNA"/>
</dbReference>
<organism evidence="3">
    <name type="scientific">Trypanosoma congolense (strain IL3000)</name>
    <dbReference type="NCBI Taxonomy" id="1068625"/>
    <lineage>
        <taxon>Eukaryota</taxon>
        <taxon>Discoba</taxon>
        <taxon>Euglenozoa</taxon>
        <taxon>Kinetoplastea</taxon>
        <taxon>Metakinetoplastina</taxon>
        <taxon>Trypanosomatida</taxon>
        <taxon>Trypanosomatidae</taxon>
        <taxon>Trypanosoma</taxon>
        <taxon>Nannomonas</taxon>
    </lineage>
</organism>
<dbReference type="AlphaFoldDB" id="G0UJX4"/>
<dbReference type="Pfam" id="PF04536">
    <property type="entry name" value="TPM_phosphatase"/>
    <property type="match status" value="1"/>
</dbReference>
<name>G0UJX4_TRYCI</name>
<dbReference type="PANTHER" id="PTHR30373:SF2">
    <property type="entry name" value="UPF0603 PROTEIN YGCG"/>
    <property type="match status" value="1"/>
</dbReference>
<proteinExistence type="predicted"/>
<dbReference type="Gene3D" id="3.10.310.50">
    <property type="match status" value="1"/>
</dbReference>
<reference evidence="3" key="1">
    <citation type="journal article" date="2012" name="Proc. Natl. Acad. Sci. U.S.A.">
        <title>Antigenic diversity is generated by distinct evolutionary mechanisms in African trypanosome species.</title>
        <authorList>
            <person name="Jackson A.P."/>
            <person name="Berry A."/>
            <person name="Aslett M."/>
            <person name="Allison H.C."/>
            <person name="Burton P."/>
            <person name="Vavrova-Anderson J."/>
            <person name="Brown R."/>
            <person name="Browne H."/>
            <person name="Corton N."/>
            <person name="Hauser H."/>
            <person name="Gamble J."/>
            <person name="Gilderthorp R."/>
            <person name="Marcello L."/>
            <person name="McQuillan J."/>
            <person name="Otto T.D."/>
            <person name="Quail M.A."/>
            <person name="Sanders M.J."/>
            <person name="van Tonder A."/>
            <person name="Ginger M.L."/>
            <person name="Field M.C."/>
            <person name="Barry J.D."/>
            <person name="Hertz-Fowler C."/>
            <person name="Berriman M."/>
        </authorList>
    </citation>
    <scope>NUCLEOTIDE SEQUENCE</scope>
    <source>
        <strain evidence="3">IL3000</strain>
    </source>
</reference>
<keyword evidence="1" id="KW-0812">Transmembrane</keyword>
<dbReference type="PANTHER" id="PTHR30373">
    <property type="entry name" value="UPF0603 PROTEIN YGCG"/>
    <property type="match status" value="1"/>
</dbReference>
<sequence length="437" mass="49034">MGMKQMSLSPLIVPSSSTCCRVIGSGTFARGGRELLFGSALVTSRRSAGVDLLSPLAKLGQSRELAADIKAGRQRSNREIIESFDKIQTCDKIHYRKSNRPWELVPRYAKKRVSDLCGLLSSEDRMEIEQAIDKMQSLCEVDMYVVLVPTVGYTTPRAFSNSILFDWGIGEPHGNGLLLLIAQSEASVHLVTSPAIEEYFGSHFLRPAVEEVFQPLVREGKPSYAVVQLVYAIARQAQEMRPRWSSGALSLPTRNKVRFAGKVVVYGVYDVPYLIVGIIFFAFCTTALVSQIIDTICPDCRGQMHRVKDDSTLQAVLTRGQYLEHSNGCANYRVWKCPHCPNSTRVTLTSRDLHQSTKCLQCMDCNYYTCTLTKSIQKLPTKEDDGLKQLLYTCENCRVGREIMVPLLRPIDAKPEEKWYNFLIDRASTHKTTGVKL</sequence>
<accession>G0UJX4</accession>
<dbReference type="InterPro" id="IPR007621">
    <property type="entry name" value="TPM_dom"/>
</dbReference>